<feature type="compositionally biased region" description="Basic residues" evidence="1">
    <location>
        <begin position="394"/>
        <end position="406"/>
    </location>
</feature>
<feature type="compositionally biased region" description="Basic and acidic residues" evidence="1">
    <location>
        <begin position="79"/>
        <end position="89"/>
    </location>
</feature>
<feature type="transmembrane region" description="Helical" evidence="2">
    <location>
        <begin position="359"/>
        <end position="388"/>
    </location>
</feature>
<keyword evidence="2" id="KW-0472">Membrane</keyword>
<feature type="compositionally biased region" description="Low complexity" evidence="1">
    <location>
        <begin position="56"/>
        <end position="68"/>
    </location>
</feature>
<proteinExistence type="predicted"/>
<protein>
    <recommendedName>
        <fullName evidence="4">C2 domain-containing protein</fullName>
    </recommendedName>
</protein>
<accession>A0A7R9ZTF2</accession>
<evidence type="ECO:0000256" key="2">
    <source>
        <dbReference type="SAM" id="Phobius"/>
    </source>
</evidence>
<feature type="region of interest" description="Disordered" evidence="1">
    <location>
        <begin position="394"/>
        <end position="419"/>
    </location>
</feature>
<organism evidence="3">
    <name type="scientific">Craspedostauros australis</name>
    <dbReference type="NCBI Taxonomy" id="1486917"/>
    <lineage>
        <taxon>Eukaryota</taxon>
        <taxon>Sar</taxon>
        <taxon>Stramenopiles</taxon>
        <taxon>Ochrophyta</taxon>
        <taxon>Bacillariophyta</taxon>
        <taxon>Bacillariophyceae</taxon>
        <taxon>Bacillariophycidae</taxon>
        <taxon>Naviculales</taxon>
        <taxon>Naviculaceae</taxon>
        <taxon>Craspedostauros</taxon>
    </lineage>
</organism>
<sequence length="605" mass="66836">MGPESVFGIHKPLGMVTVNEIRGKSLVSKDYGLVGKTTCHVLWRPEHTPTTTITMATAGRATATTATAPKSDADGNDDPSERYDQRGTDRNIGFTDGIFTSDPAWERLHYVDSSRRLLQLLAPIIDADDGQSNKKPSMQFPVVQSSRPDSDEGLSDDGPSPKDKLLPWHESSGAVVFRVMILDLMNPGSEDTLGDVVVPLSTLARDGAVSGWFDVSIDGRNRHRSPSSSEVAEAKESVRANAIDVPPPPQIYVSLGWKPIHDANADSNTGEDSGPSMMAREASYLVQEDMSRFVAIKSLAKKDFWGSSIGAFNSAMSVGDTLQTIQNVLCAILNAIDVLRNLFNFTDPFKSSIVFASTFLIWVLLICVPSRYLILAIGMSQFVAGFFARRQGSKKRRKKSGAKNKANKASGTMHRHVGDKPRPPFIVVWLRNFIRTLPTNEDLRKTYFWQSRLASARFMEEHAFAKRTSRLQKLWQATWYGQARLRENSLANAAMKTGAVSPASDMAWLDVFVVLQGHRLLWWSDARSFDVGDTPVGSLFLAGHSGLTNPSPLELRRIPKEDLDRIVCIFGKGEKEQIRITILASDAEEKDVLENAVLEISLKND</sequence>
<keyword evidence="2" id="KW-0812">Transmembrane</keyword>
<reference evidence="3" key="1">
    <citation type="submission" date="2021-01" db="EMBL/GenBank/DDBJ databases">
        <authorList>
            <person name="Corre E."/>
            <person name="Pelletier E."/>
            <person name="Niang G."/>
            <person name="Scheremetjew M."/>
            <person name="Finn R."/>
            <person name="Kale V."/>
            <person name="Holt S."/>
            <person name="Cochrane G."/>
            <person name="Meng A."/>
            <person name="Brown T."/>
            <person name="Cohen L."/>
        </authorList>
    </citation>
    <scope>NUCLEOTIDE SEQUENCE</scope>
    <source>
        <strain evidence="3">CCMP3328</strain>
    </source>
</reference>
<dbReference type="AlphaFoldDB" id="A0A7R9ZTF2"/>
<evidence type="ECO:0000313" key="3">
    <source>
        <dbReference type="EMBL" id="CAD8343269.1"/>
    </source>
</evidence>
<feature type="region of interest" description="Disordered" evidence="1">
    <location>
        <begin position="128"/>
        <end position="167"/>
    </location>
</feature>
<feature type="region of interest" description="Disordered" evidence="1">
    <location>
        <begin position="56"/>
        <end position="90"/>
    </location>
</feature>
<keyword evidence="2" id="KW-1133">Transmembrane helix</keyword>
<evidence type="ECO:0008006" key="4">
    <source>
        <dbReference type="Google" id="ProtNLM"/>
    </source>
</evidence>
<name>A0A7R9ZTF2_9STRA</name>
<dbReference type="EMBL" id="HBEF01024858">
    <property type="protein sequence ID" value="CAD8343269.1"/>
    <property type="molecule type" value="Transcribed_RNA"/>
</dbReference>
<gene>
    <name evidence="3" type="ORF">CAUS1442_LOCUS15404</name>
</gene>
<evidence type="ECO:0000256" key="1">
    <source>
        <dbReference type="SAM" id="MobiDB-lite"/>
    </source>
</evidence>